<accession>A0ACB0IYM9</accession>
<sequence>MDDDEEENYYENHVEVDLRDRGYLNPIRDQEDGECCYAFAACDAIAYLHHKKQQGQNRVILSPQDLYNNLVFGPNENNEEGDDDDEEEENEENNDNEDEDEGHGKKINETLNWIIENGCVLEDTCPYQFGVVEPPEPLGDRQVVMRLETSKPLKRWDIEDHIRRKGPVLVGVDWIDEMHYLGAEDVIYTGPVEASEFKKSEGHALLVVGFGPNYWLVRNSHGDQWANQGYAKFTREQVHGRYLIDDGWGPIGITYEDRNGVQYPPLN</sequence>
<comment type="caution">
    <text evidence="1">The sequence shown here is derived from an EMBL/GenBank/DDBJ whole genome shotgun (WGS) entry which is preliminary data.</text>
</comment>
<protein>
    <submittedName>
        <fullName evidence="1">Uncharacterized protein</fullName>
    </submittedName>
</protein>
<name>A0ACB0IYM9_TRIPR</name>
<reference evidence="1" key="1">
    <citation type="submission" date="2023-10" db="EMBL/GenBank/DDBJ databases">
        <authorList>
            <person name="Rodriguez Cubillos JULIANA M."/>
            <person name="De Vega J."/>
        </authorList>
    </citation>
    <scope>NUCLEOTIDE SEQUENCE</scope>
</reference>
<dbReference type="Proteomes" id="UP001177021">
    <property type="component" value="Unassembled WGS sequence"/>
</dbReference>
<evidence type="ECO:0000313" key="1">
    <source>
        <dbReference type="EMBL" id="CAJ2637282.1"/>
    </source>
</evidence>
<dbReference type="EMBL" id="CASHSV030000013">
    <property type="protein sequence ID" value="CAJ2637282.1"/>
    <property type="molecule type" value="Genomic_DNA"/>
</dbReference>
<organism evidence="1 2">
    <name type="scientific">Trifolium pratense</name>
    <name type="common">Red clover</name>
    <dbReference type="NCBI Taxonomy" id="57577"/>
    <lineage>
        <taxon>Eukaryota</taxon>
        <taxon>Viridiplantae</taxon>
        <taxon>Streptophyta</taxon>
        <taxon>Embryophyta</taxon>
        <taxon>Tracheophyta</taxon>
        <taxon>Spermatophyta</taxon>
        <taxon>Magnoliopsida</taxon>
        <taxon>eudicotyledons</taxon>
        <taxon>Gunneridae</taxon>
        <taxon>Pentapetalae</taxon>
        <taxon>rosids</taxon>
        <taxon>fabids</taxon>
        <taxon>Fabales</taxon>
        <taxon>Fabaceae</taxon>
        <taxon>Papilionoideae</taxon>
        <taxon>50 kb inversion clade</taxon>
        <taxon>NPAAA clade</taxon>
        <taxon>Hologalegina</taxon>
        <taxon>IRL clade</taxon>
        <taxon>Trifolieae</taxon>
        <taxon>Trifolium</taxon>
    </lineage>
</organism>
<keyword evidence="2" id="KW-1185">Reference proteome</keyword>
<evidence type="ECO:0000313" key="2">
    <source>
        <dbReference type="Proteomes" id="UP001177021"/>
    </source>
</evidence>
<gene>
    <name evidence="1" type="ORF">MILVUS5_LOCUS7656</name>
</gene>
<proteinExistence type="predicted"/>